<dbReference type="AlphaFoldDB" id="A0A4D4J804"/>
<accession>A0A4D4J804</accession>
<feature type="transmembrane region" description="Helical" evidence="8">
    <location>
        <begin position="119"/>
        <end position="140"/>
    </location>
</feature>
<evidence type="ECO:0000256" key="7">
    <source>
        <dbReference type="ARBA" id="ARBA00023136"/>
    </source>
</evidence>
<evidence type="ECO:0000256" key="8">
    <source>
        <dbReference type="SAM" id="Phobius"/>
    </source>
</evidence>
<evidence type="ECO:0000313" key="9">
    <source>
        <dbReference type="EMBL" id="GDY30788.1"/>
    </source>
</evidence>
<dbReference type="InterPro" id="IPR037294">
    <property type="entry name" value="ABC_BtuC-like"/>
</dbReference>
<feature type="transmembrane region" description="Helical" evidence="8">
    <location>
        <begin position="224"/>
        <end position="248"/>
    </location>
</feature>
<dbReference type="GO" id="GO:0022857">
    <property type="term" value="F:transmembrane transporter activity"/>
    <property type="evidence" value="ECO:0007669"/>
    <property type="project" value="InterPro"/>
</dbReference>
<feature type="transmembrane region" description="Helical" evidence="8">
    <location>
        <begin position="87"/>
        <end position="107"/>
    </location>
</feature>
<evidence type="ECO:0000256" key="5">
    <source>
        <dbReference type="ARBA" id="ARBA00022692"/>
    </source>
</evidence>
<dbReference type="GO" id="GO:0005886">
    <property type="term" value="C:plasma membrane"/>
    <property type="evidence" value="ECO:0007669"/>
    <property type="project" value="UniProtKB-SubCell"/>
</dbReference>
<name>A0A4D4J804_9PSEU</name>
<keyword evidence="10" id="KW-1185">Reference proteome</keyword>
<dbReference type="InterPro" id="IPR000522">
    <property type="entry name" value="ABC_transptr_permease_BtuC"/>
</dbReference>
<reference evidence="10" key="1">
    <citation type="submission" date="2019-04" db="EMBL/GenBank/DDBJ databases">
        <title>Draft genome sequence of Pseudonocardiaceae bacterium SL3-2-4.</title>
        <authorList>
            <person name="Ningsih F."/>
            <person name="Yokota A."/>
            <person name="Sakai Y."/>
            <person name="Nanatani K."/>
            <person name="Yabe S."/>
            <person name="Oetari A."/>
            <person name="Sjamsuridzal W."/>
        </authorList>
    </citation>
    <scope>NUCLEOTIDE SEQUENCE [LARGE SCALE GENOMIC DNA]</scope>
    <source>
        <strain evidence="10">SL3-2-4</strain>
    </source>
</reference>
<keyword evidence="3" id="KW-0813">Transport</keyword>
<evidence type="ECO:0000256" key="3">
    <source>
        <dbReference type="ARBA" id="ARBA00022448"/>
    </source>
</evidence>
<feature type="transmembrane region" description="Helical" evidence="8">
    <location>
        <begin position="335"/>
        <end position="354"/>
    </location>
</feature>
<keyword evidence="6 8" id="KW-1133">Transmembrane helix</keyword>
<keyword evidence="7 8" id="KW-0472">Membrane</keyword>
<evidence type="ECO:0000256" key="4">
    <source>
        <dbReference type="ARBA" id="ARBA00022475"/>
    </source>
</evidence>
<comment type="subcellular location">
    <subcellularLocation>
        <location evidence="1">Cell membrane</location>
        <topology evidence="1">Multi-pass membrane protein</topology>
    </subcellularLocation>
</comment>
<dbReference type="Pfam" id="PF01032">
    <property type="entry name" value="FecCD"/>
    <property type="match status" value="1"/>
</dbReference>
<feature type="transmembrane region" description="Helical" evidence="8">
    <location>
        <begin position="301"/>
        <end position="323"/>
    </location>
</feature>
<proteinExistence type="inferred from homology"/>
<dbReference type="PANTHER" id="PTHR30472:SF24">
    <property type="entry name" value="FERRIC ENTEROBACTIN TRANSPORT SYSTEM PERMEASE PROTEIN FEPG"/>
    <property type="match status" value="1"/>
</dbReference>
<dbReference type="OrthoDB" id="4455417at2"/>
<gene>
    <name evidence="9" type="ORF">GTS_24210</name>
</gene>
<dbReference type="PANTHER" id="PTHR30472">
    <property type="entry name" value="FERRIC ENTEROBACTIN TRANSPORT SYSTEM PERMEASE PROTEIN"/>
    <property type="match status" value="1"/>
</dbReference>
<evidence type="ECO:0000256" key="1">
    <source>
        <dbReference type="ARBA" id="ARBA00004651"/>
    </source>
</evidence>
<sequence length="359" mass="35676">MTSTVDTVGTRVPGRRGVRLGPASWVLRPRLVVVCLTGLAALVLLVAVNVGLGDFPIGVPDVLRVLAGGGSHAQRYIVLELRLPRTLTGALVGAALGVSGAIVQAVARNPLASPDILGVTWGAGAGAVAVIAVAGSYGGISGLASTVGLPVAALGGGTLAGFAVHLLAWRRGLEGYRLVLVGVAVSTALANLTYWLLTVGNVTEASRAMAWITGSLNGRGWTDLLPVAAALGVLLPASLLGVAVLGALQLDDDTVGGLGVRAGPARAALVLAAVLLASVATAAAGPVTFVALAVPQVAMRLAGLAQPPLLASAVFGAALTIGADVLARTAFPVELPVGVVTAALGAPYLMYLLARRARA</sequence>
<keyword evidence="4" id="KW-1003">Cell membrane</keyword>
<feature type="transmembrane region" description="Helical" evidence="8">
    <location>
        <begin position="147"/>
        <end position="169"/>
    </location>
</feature>
<dbReference type="CDD" id="cd06550">
    <property type="entry name" value="TM_ABC_iron-siderophores_like"/>
    <property type="match status" value="1"/>
</dbReference>
<evidence type="ECO:0000256" key="6">
    <source>
        <dbReference type="ARBA" id="ARBA00022989"/>
    </source>
</evidence>
<comment type="caution">
    <text evidence="9">The sequence shown here is derived from an EMBL/GenBank/DDBJ whole genome shotgun (WGS) entry which is preliminary data.</text>
</comment>
<dbReference type="SUPFAM" id="SSF81345">
    <property type="entry name" value="ABC transporter involved in vitamin B12 uptake, BtuC"/>
    <property type="match status" value="1"/>
</dbReference>
<evidence type="ECO:0000256" key="2">
    <source>
        <dbReference type="ARBA" id="ARBA00007935"/>
    </source>
</evidence>
<dbReference type="Gene3D" id="1.10.3470.10">
    <property type="entry name" value="ABC transporter involved in vitamin B12 uptake, BtuC"/>
    <property type="match status" value="1"/>
</dbReference>
<organism evidence="9 10">
    <name type="scientific">Gandjariella thermophila</name>
    <dbReference type="NCBI Taxonomy" id="1931992"/>
    <lineage>
        <taxon>Bacteria</taxon>
        <taxon>Bacillati</taxon>
        <taxon>Actinomycetota</taxon>
        <taxon>Actinomycetes</taxon>
        <taxon>Pseudonocardiales</taxon>
        <taxon>Pseudonocardiaceae</taxon>
        <taxon>Gandjariella</taxon>
    </lineage>
</organism>
<keyword evidence="5 8" id="KW-0812">Transmembrane</keyword>
<dbReference type="EMBL" id="BJFL01000009">
    <property type="protein sequence ID" value="GDY30788.1"/>
    <property type="molecule type" value="Genomic_DNA"/>
</dbReference>
<dbReference type="GO" id="GO:0033214">
    <property type="term" value="P:siderophore-iron import into cell"/>
    <property type="evidence" value="ECO:0007669"/>
    <property type="project" value="TreeGrafter"/>
</dbReference>
<evidence type="ECO:0000313" key="10">
    <source>
        <dbReference type="Proteomes" id="UP000298860"/>
    </source>
</evidence>
<feature type="transmembrane region" description="Helical" evidence="8">
    <location>
        <begin position="31"/>
        <end position="52"/>
    </location>
</feature>
<comment type="similarity">
    <text evidence="2">Belongs to the binding-protein-dependent transport system permease family. FecCD subfamily.</text>
</comment>
<protein>
    <submittedName>
        <fullName evidence="9">Iron ABC transporter</fullName>
    </submittedName>
</protein>
<dbReference type="Proteomes" id="UP000298860">
    <property type="component" value="Unassembled WGS sequence"/>
</dbReference>
<feature type="transmembrane region" description="Helical" evidence="8">
    <location>
        <begin position="268"/>
        <end position="294"/>
    </location>
</feature>
<feature type="transmembrane region" description="Helical" evidence="8">
    <location>
        <begin position="175"/>
        <end position="197"/>
    </location>
</feature>
<dbReference type="RefSeq" id="WP_137813884.1">
    <property type="nucleotide sequence ID" value="NZ_BJFL01000009.1"/>
</dbReference>